<dbReference type="EMBL" id="DXBZ01000147">
    <property type="protein sequence ID" value="HIZ18917.1"/>
    <property type="molecule type" value="Genomic_DNA"/>
</dbReference>
<evidence type="ECO:0000256" key="3">
    <source>
        <dbReference type="ARBA" id="ARBA00022692"/>
    </source>
</evidence>
<keyword evidence="3" id="KW-0812">Transmembrane</keyword>
<keyword evidence="5" id="KW-1133">Transmembrane helix</keyword>
<feature type="compositionally biased region" description="Basic and acidic residues" evidence="8">
    <location>
        <begin position="90"/>
        <end position="113"/>
    </location>
</feature>
<feature type="non-terminal residue" evidence="9">
    <location>
        <position position="148"/>
    </location>
</feature>
<gene>
    <name evidence="9" type="ORF">IAA22_07405</name>
</gene>
<evidence type="ECO:0000256" key="5">
    <source>
        <dbReference type="ARBA" id="ARBA00022989"/>
    </source>
</evidence>
<evidence type="ECO:0000256" key="8">
    <source>
        <dbReference type="SAM" id="MobiDB-lite"/>
    </source>
</evidence>
<evidence type="ECO:0000256" key="4">
    <source>
        <dbReference type="ARBA" id="ARBA00022927"/>
    </source>
</evidence>
<evidence type="ECO:0000256" key="7">
    <source>
        <dbReference type="ARBA" id="ARBA00023136"/>
    </source>
</evidence>
<evidence type="ECO:0000256" key="6">
    <source>
        <dbReference type="ARBA" id="ARBA00023010"/>
    </source>
</evidence>
<sequence>MFGIGETELVLIVLFAFMIFGPDKLPGMGRTLGRALRQFKSAQEGFTEVVQTNIMDPAAEALSDTPKKPNRNRAAELEDDADLEGAEGEEAPRPKRTETFAERKKRLAEEKAARQAAEAEAEAEKDADLAETADDSDTAPAEGADDPQ</sequence>
<accession>A0A9D2IQN7</accession>
<dbReference type="Pfam" id="PF02416">
    <property type="entry name" value="TatA_B_E"/>
    <property type="match status" value="1"/>
</dbReference>
<keyword evidence="7" id="KW-0472">Membrane</keyword>
<organism evidence="9 10">
    <name type="scientific">Candidatus Olsenella stercoravium</name>
    <dbReference type="NCBI Taxonomy" id="2838713"/>
    <lineage>
        <taxon>Bacteria</taxon>
        <taxon>Bacillati</taxon>
        <taxon>Actinomycetota</taxon>
        <taxon>Coriobacteriia</taxon>
        <taxon>Coriobacteriales</taxon>
        <taxon>Atopobiaceae</taxon>
        <taxon>Olsenella</taxon>
    </lineage>
</organism>
<keyword evidence="2" id="KW-0813">Transport</keyword>
<name>A0A9D2IQN7_9ACTN</name>
<evidence type="ECO:0000313" key="10">
    <source>
        <dbReference type="Proteomes" id="UP000824029"/>
    </source>
</evidence>
<dbReference type="AlphaFoldDB" id="A0A9D2IQN7"/>
<keyword evidence="4" id="KW-0653">Protein transport</keyword>
<dbReference type="InterPro" id="IPR003369">
    <property type="entry name" value="TatA/B/E"/>
</dbReference>
<feature type="compositionally biased region" description="Acidic residues" evidence="8">
    <location>
        <begin position="129"/>
        <end position="148"/>
    </location>
</feature>
<dbReference type="PRINTS" id="PR01506">
    <property type="entry name" value="TATBPROTEIN"/>
</dbReference>
<protein>
    <submittedName>
        <fullName evidence="9">Twin-arginine translocase TatA/TatE family subunit</fullName>
    </submittedName>
</protein>
<proteinExistence type="predicted"/>
<evidence type="ECO:0000256" key="1">
    <source>
        <dbReference type="ARBA" id="ARBA00004167"/>
    </source>
</evidence>
<dbReference type="PANTHER" id="PTHR33162">
    <property type="entry name" value="SEC-INDEPENDENT PROTEIN TRANSLOCASE PROTEIN TATA, CHLOROPLASTIC"/>
    <property type="match status" value="1"/>
</dbReference>
<evidence type="ECO:0000256" key="2">
    <source>
        <dbReference type="ARBA" id="ARBA00022448"/>
    </source>
</evidence>
<reference evidence="9" key="1">
    <citation type="journal article" date="2021" name="PeerJ">
        <title>Extensive microbial diversity within the chicken gut microbiome revealed by metagenomics and culture.</title>
        <authorList>
            <person name="Gilroy R."/>
            <person name="Ravi A."/>
            <person name="Getino M."/>
            <person name="Pursley I."/>
            <person name="Horton D.L."/>
            <person name="Alikhan N.F."/>
            <person name="Baker D."/>
            <person name="Gharbi K."/>
            <person name="Hall N."/>
            <person name="Watson M."/>
            <person name="Adriaenssens E.M."/>
            <person name="Foster-Nyarko E."/>
            <person name="Jarju S."/>
            <person name="Secka A."/>
            <person name="Antonio M."/>
            <person name="Oren A."/>
            <person name="Chaudhuri R.R."/>
            <person name="La Ragione R."/>
            <person name="Hildebrand F."/>
            <person name="Pallen M.J."/>
        </authorList>
    </citation>
    <scope>NUCLEOTIDE SEQUENCE</scope>
    <source>
        <strain evidence="9">ChiHecolR3B27-1887</strain>
    </source>
</reference>
<keyword evidence="6" id="KW-0811">Translocation</keyword>
<evidence type="ECO:0000313" key="9">
    <source>
        <dbReference type="EMBL" id="HIZ18917.1"/>
    </source>
</evidence>
<dbReference type="Proteomes" id="UP000824029">
    <property type="component" value="Unassembled WGS sequence"/>
</dbReference>
<dbReference type="GO" id="GO:0015031">
    <property type="term" value="P:protein transport"/>
    <property type="evidence" value="ECO:0007669"/>
    <property type="project" value="UniProtKB-KW"/>
</dbReference>
<reference evidence="9" key="2">
    <citation type="submission" date="2021-04" db="EMBL/GenBank/DDBJ databases">
        <authorList>
            <person name="Gilroy R."/>
        </authorList>
    </citation>
    <scope>NUCLEOTIDE SEQUENCE</scope>
    <source>
        <strain evidence="9">ChiHecolR3B27-1887</strain>
    </source>
</reference>
<dbReference type="GO" id="GO:0016020">
    <property type="term" value="C:membrane"/>
    <property type="evidence" value="ECO:0007669"/>
    <property type="project" value="UniProtKB-SubCell"/>
</dbReference>
<dbReference type="Gene3D" id="1.20.5.3310">
    <property type="match status" value="1"/>
</dbReference>
<dbReference type="PANTHER" id="PTHR33162:SF1">
    <property type="entry name" value="SEC-INDEPENDENT PROTEIN TRANSLOCASE PROTEIN TATA, CHLOROPLASTIC"/>
    <property type="match status" value="1"/>
</dbReference>
<comment type="caution">
    <text evidence="9">The sequence shown here is derived from an EMBL/GenBank/DDBJ whole genome shotgun (WGS) entry which is preliminary data.</text>
</comment>
<comment type="subcellular location">
    <subcellularLocation>
        <location evidence="1">Membrane</location>
        <topology evidence="1">Single-pass membrane protein</topology>
    </subcellularLocation>
</comment>
<feature type="region of interest" description="Disordered" evidence="8">
    <location>
        <begin position="57"/>
        <end position="148"/>
    </location>
</feature>
<feature type="compositionally biased region" description="Acidic residues" evidence="8">
    <location>
        <begin position="77"/>
        <end position="89"/>
    </location>
</feature>